<organism evidence="3 4">
    <name type="scientific">Bacteroides thetaiotaomicron</name>
    <dbReference type="NCBI Taxonomy" id="818"/>
    <lineage>
        <taxon>Bacteria</taxon>
        <taxon>Pseudomonadati</taxon>
        <taxon>Bacteroidota</taxon>
        <taxon>Bacteroidia</taxon>
        <taxon>Bacteroidales</taxon>
        <taxon>Bacteroidaceae</taxon>
        <taxon>Bacteroides</taxon>
    </lineage>
</organism>
<sequence length="162" mass="19231">MEQGNWNVDEMLHWLDMKINREDRNIREQSKKMNENFLHFFEWNAESLYKSHFMSGCYKILRQAVDGAKGMDTVWNIVEDNIAYCENKLLNGQVDCNSSSRTTNVAHFLKLECMQQLVRDYREFANILAQTPPEENLQQTANKTEKKREEPPERKIKTGIRR</sequence>
<feature type="region of interest" description="Disordered" evidence="1">
    <location>
        <begin position="132"/>
        <end position="162"/>
    </location>
</feature>
<accession>A0A0P0EYB4</accession>
<reference evidence="2 5" key="2">
    <citation type="journal article" date="2019" name="Nat. Med.">
        <title>A library of human gut bacterial isolates paired with longitudinal multiomics data enables mechanistic microbiome research.</title>
        <authorList>
            <person name="Poyet M."/>
            <person name="Groussin M."/>
            <person name="Gibbons S.M."/>
            <person name="Avila-Pacheco J."/>
            <person name="Jiang X."/>
            <person name="Kearney S.M."/>
            <person name="Perrotta A.R."/>
            <person name="Berdy B."/>
            <person name="Zhao S."/>
            <person name="Lieberman T.D."/>
            <person name="Swanson P.K."/>
            <person name="Smith M."/>
            <person name="Roesemann S."/>
            <person name="Alexander J.E."/>
            <person name="Rich S.A."/>
            <person name="Livny J."/>
            <person name="Vlamakis H."/>
            <person name="Clish C."/>
            <person name="Bullock K."/>
            <person name="Deik A."/>
            <person name="Scott J."/>
            <person name="Pierce K.A."/>
            <person name="Xavier R.J."/>
            <person name="Alm E.J."/>
        </authorList>
    </citation>
    <scope>NUCLEOTIDE SEQUENCE [LARGE SCALE GENOMIC DNA]</scope>
    <source>
        <strain evidence="2 5">BIOML-A162</strain>
    </source>
</reference>
<dbReference type="Proteomes" id="UP000436858">
    <property type="component" value="Unassembled WGS sequence"/>
</dbReference>
<evidence type="ECO:0000313" key="4">
    <source>
        <dbReference type="Proteomes" id="UP000283616"/>
    </source>
</evidence>
<name>A0A0P0EYB4_BACT4</name>
<evidence type="ECO:0000256" key="1">
    <source>
        <dbReference type="SAM" id="MobiDB-lite"/>
    </source>
</evidence>
<dbReference type="Proteomes" id="UP000283616">
    <property type="component" value="Unassembled WGS sequence"/>
</dbReference>
<dbReference type="KEGG" id="btho:Btheta7330_01546"/>
<dbReference type="RefSeq" id="WP_004308049.1">
    <property type="nucleotide sequence ID" value="NZ_CAXSMB010000026.1"/>
</dbReference>
<comment type="caution">
    <text evidence="3">The sequence shown here is derived from an EMBL/GenBank/DDBJ whole genome shotgun (WGS) entry which is preliminary data.</text>
</comment>
<proteinExistence type="predicted"/>
<evidence type="ECO:0000313" key="5">
    <source>
        <dbReference type="Proteomes" id="UP000436858"/>
    </source>
</evidence>
<gene>
    <name evidence="3" type="ORF">DW011_17830</name>
    <name evidence="2" type="ORF">GAN91_03755</name>
</gene>
<reference evidence="3 4" key="1">
    <citation type="submission" date="2018-08" db="EMBL/GenBank/DDBJ databases">
        <title>A genome reference for cultivated species of the human gut microbiota.</title>
        <authorList>
            <person name="Zou Y."/>
            <person name="Xue W."/>
            <person name="Luo G."/>
        </authorList>
    </citation>
    <scope>NUCLEOTIDE SEQUENCE [LARGE SCALE GENOMIC DNA]</scope>
    <source>
        <strain evidence="3 4">AF37-12</strain>
    </source>
</reference>
<dbReference type="EMBL" id="WCRY01000003">
    <property type="protein sequence ID" value="KAB4486027.1"/>
    <property type="molecule type" value="Genomic_DNA"/>
</dbReference>
<evidence type="ECO:0000313" key="2">
    <source>
        <dbReference type="EMBL" id="KAB4486027.1"/>
    </source>
</evidence>
<dbReference type="AlphaFoldDB" id="A0A0P0EYB4"/>
<dbReference type="EMBL" id="QROV01000022">
    <property type="protein sequence ID" value="RHL55822.1"/>
    <property type="molecule type" value="Genomic_DNA"/>
</dbReference>
<evidence type="ECO:0000313" key="3">
    <source>
        <dbReference type="EMBL" id="RHL55822.1"/>
    </source>
</evidence>
<feature type="compositionally biased region" description="Basic and acidic residues" evidence="1">
    <location>
        <begin position="143"/>
        <end position="156"/>
    </location>
</feature>
<protein>
    <submittedName>
        <fullName evidence="3">Uncharacterized protein</fullName>
    </submittedName>
</protein>